<evidence type="ECO:0000259" key="4">
    <source>
        <dbReference type="Pfam" id="PF01923"/>
    </source>
</evidence>
<dbReference type="RefSeq" id="WP_181410900.1">
    <property type="nucleotide sequence ID" value="NZ_BAAAOR010000039.1"/>
</dbReference>
<dbReference type="EMBL" id="BAAAOR010000039">
    <property type="protein sequence ID" value="GAA1542248.1"/>
    <property type="molecule type" value="Genomic_DNA"/>
</dbReference>
<dbReference type="SUPFAM" id="SSF89028">
    <property type="entry name" value="Cobalamin adenosyltransferase-like"/>
    <property type="match status" value="1"/>
</dbReference>
<keyword evidence="2" id="KW-0547">Nucleotide-binding</keyword>
<protein>
    <recommendedName>
        <fullName evidence="4">Cobalamin adenosyltransferase-like domain-containing protein</fullName>
    </recommendedName>
</protein>
<dbReference type="Proteomes" id="UP001500842">
    <property type="component" value="Unassembled WGS sequence"/>
</dbReference>
<gene>
    <name evidence="5" type="ORF">GCM10009788_51070</name>
</gene>
<feature type="domain" description="Cobalamin adenosyltransferase-like" evidence="4">
    <location>
        <begin position="83"/>
        <end position="241"/>
    </location>
</feature>
<evidence type="ECO:0000256" key="3">
    <source>
        <dbReference type="ARBA" id="ARBA00022840"/>
    </source>
</evidence>
<evidence type="ECO:0000256" key="1">
    <source>
        <dbReference type="ARBA" id="ARBA00022679"/>
    </source>
</evidence>
<accession>A0ABN2BJE0</accession>
<evidence type="ECO:0000313" key="5">
    <source>
        <dbReference type="EMBL" id="GAA1542248.1"/>
    </source>
</evidence>
<dbReference type="InterPro" id="IPR036451">
    <property type="entry name" value="CblAdoTrfase-like_sf"/>
</dbReference>
<name>A0ABN2BJE0_9ACTN</name>
<keyword evidence="6" id="KW-1185">Reference proteome</keyword>
<evidence type="ECO:0000313" key="6">
    <source>
        <dbReference type="Proteomes" id="UP001500842"/>
    </source>
</evidence>
<organism evidence="5 6">
    <name type="scientific">Nocardioides humi</name>
    <dbReference type="NCBI Taxonomy" id="449461"/>
    <lineage>
        <taxon>Bacteria</taxon>
        <taxon>Bacillati</taxon>
        <taxon>Actinomycetota</taxon>
        <taxon>Actinomycetes</taxon>
        <taxon>Propionibacteriales</taxon>
        <taxon>Nocardioidaceae</taxon>
        <taxon>Nocardioides</taxon>
    </lineage>
</organism>
<dbReference type="Gene3D" id="1.20.1200.10">
    <property type="entry name" value="Cobalamin adenosyltransferase-like"/>
    <property type="match status" value="1"/>
</dbReference>
<comment type="caution">
    <text evidence="5">The sequence shown here is derived from an EMBL/GenBank/DDBJ whole genome shotgun (WGS) entry which is preliminary data.</text>
</comment>
<sequence length="253" mass="27385">MIVTEGALREQLRQPRAGARVTVPAGATLSPSAQDFVAHWRLEVVTSTPATPERREWDRPGTFPVVREGDVPRCLTCGGAVTEKPDGLTQLDACHFAPKTHPRIRLRGRIDTLQATVLLLAARAAALGDEPLRDHLGTVAAYCRELMSAEYHERPAAAPGLAGLSEEEIHAATHDPRATVGVDHVVPDAGDAELLLRLNLLRSQVREVELVALDAFPSPHDPSGASIVHGLNRLSSVVYYLELRHAADAEDRP</sequence>
<dbReference type="Pfam" id="PF01923">
    <property type="entry name" value="Cob_adeno_trans"/>
    <property type="match status" value="1"/>
</dbReference>
<keyword evidence="1" id="KW-0808">Transferase</keyword>
<keyword evidence="3" id="KW-0067">ATP-binding</keyword>
<dbReference type="InterPro" id="IPR016030">
    <property type="entry name" value="CblAdoTrfase-like"/>
</dbReference>
<evidence type="ECO:0000256" key="2">
    <source>
        <dbReference type="ARBA" id="ARBA00022741"/>
    </source>
</evidence>
<reference evidence="5 6" key="1">
    <citation type="journal article" date="2019" name="Int. J. Syst. Evol. Microbiol.">
        <title>The Global Catalogue of Microorganisms (GCM) 10K type strain sequencing project: providing services to taxonomists for standard genome sequencing and annotation.</title>
        <authorList>
            <consortium name="The Broad Institute Genomics Platform"/>
            <consortium name="The Broad Institute Genome Sequencing Center for Infectious Disease"/>
            <person name="Wu L."/>
            <person name="Ma J."/>
        </authorList>
    </citation>
    <scope>NUCLEOTIDE SEQUENCE [LARGE SCALE GENOMIC DNA]</scope>
    <source>
        <strain evidence="5 6">JCM 14942</strain>
    </source>
</reference>
<proteinExistence type="predicted"/>